<name>A0A840IPH3_9PSEU</name>
<dbReference type="AlphaFoldDB" id="A0A840IPH3"/>
<feature type="region of interest" description="Disordered" evidence="1">
    <location>
        <begin position="1"/>
        <end position="30"/>
    </location>
</feature>
<reference evidence="2 3" key="1">
    <citation type="submission" date="2020-08" db="EMBL/GenBank/DDBJ databases">
        <title>Sequencing the genomes of 1000 actinobacteria strains.</title>
        <authorList>
            <person name="Klenk H.-P."/>
        </authorList>
    </citation>
    <scope>NUCLEOTIDE SEQUENCE [LARGE SCALE GENOMIC DNA]</scope>
    <source>
        <strain evidence="2 3">DSM 45859</strain>
    </source>
</reference>
<evidence type="ECO:0000256" key="1">
    <source>
        <dbReference type="SAM" id="MobiDB-lite"/>
    </source>
</evidence>
<accession>A0A840IPH3</accession>
<dbReference type="Proteomes" id="UP000581769">
    <property type="component" value="Unassembled WGS sequence"/>
</dbReference>
<organism evidence="2 3">
    <name type="scientific">Amycolatopsis jiangsuensis</name>
    <dbReference type="NCBI Taxonomy" id="1181879"/>
    <lineage>
        <taxon>Bacteria</taxon>
        <taxon>Bacillati</taxon>
        <taxon>Actinomycetota</taxon>
        <taxon>Actinomycetes</taxon>
        <taxon>Pseudonocardiales</taxon>
        <taxon>Pseudonocardiaceae</taxon>
        <taxon>Amycolatopsis</taxon>
    </lineage>
</organism>
<protein>
    <submittedName>
        <fullName evidence="2">Uncharacterized protein</fullName>
    </submittedName>
</protein>
<sequence>MNSSEAEQECPGRLPGSGGHGVVHRGQPEPAARLVPARAARVDGAGAGVEPLVEHGGVRFEEDVQDFLAQLPPTRQMLEIAARFEPLPEHEVDVLGVVHDRVRQ</sequence>
<evidence type="ECO:0000313" key="3">
    <source>
        <dbReference type="Proteomes" id="UP000581769"/>
    </source>
</evidence>
<dbReference type="RefSeq" id="WP_184779253.1">
    <property type="nucleotide sequence ID" value="NZ_JACHMG010000001.1"/>
</dbReference>
<gene>
    <name evidence="2" type="ORF">BJY18_001761</name>
</gene>
<keyword evidence="3" id="KW-1185">Reference proteome</keyword>
<evidence type="ECO:0000313" key="2">
    <source>
        <dbReference type="EMBL" id="MBB4684276.1"/>
    </source>
</evidence>
<comment type="caution">
    <text evidence="2">The sequence shown here is derived from an EMBL/GenBank/DDBJ whole genome shotgun (WGS) entry which is preliminary data.</text>
</comment>
<dbReference type="EMBL" id="JACHMG010000001">
    <property type="protein sequence ID" value="MBB4684276.1"/>
    <property type="molecule type" value="Genomic_DNA"/>
</dbReference>
<proteinExistence type="predicted"/>